<organism evidence="1 2">
    <name type="scientific">Streptomyces rimosus subsp. rimosus (strain ATCC 10970 / DSM 40260 / JCM 4667 / NRRL 2234)</name>
    <dbReference type="NCBI Taxonomy" id="1265868"/>
    <lineage>
        <taxon>Bacteria</taxon>
        <taxon>Bacillati</taxon>
        <taxon>Actinomycetota</taxon>
        <taxon>Actinomycetes</taxon>
        <taxon>Kitasatosporales</taxon>
        <taxon>Streptomycetaceae</taxon>
        <taxon>Streptomyces</taxon>
    </lineage>
</organism>
<evidence type="ECO:0000313" key="2">
    <source>
        <dbReference type="Proteomes" id="UP000011074"/>
    </source>
</evidence>
<dbReference type="Gene3D" id="1.10.10.10">
    <property type="entry name" value="Winged helix-like DNA-binding domain superfamily/Winged helix DNA-binding domain"/>
    <property type="match status" value="1"/>
</dbReference>
<reference evidence="1" key="3">
    <citation type="journal article" date="2021" name="bioRxiv">
        <title>Bilateral symmetry of linear streptomycete chromosomes.</title>
        <authorList>
            <person name="Algora-Gallardo L."/>
            <person name="Schniete J.K."/>
            <person name="Mark D.R."/>
            <person name="Hunter I.S."/>
            <person name="Herron P.R."/>
        </authorList>
    </citation>
    <scope>NUCLEOTIDE SEQUENCE</scope>
    <source>
        <strain evidence="1">ATCC 10970</strain>
    </source>
</reference>
<dbReference type="RefSeq" id="WP_003980604.1">
    <property type="nucleotide sequence ID" value="NZ_CP048261.1"/>
</dbReference>
<dbReference type="Proteomes" id="UP000011074">
    <property type="component" value="Chromosome"/>
</dbReference>
<reference evidence="1" key="2">
    <citation type="submission" date="2020-01" db="EMBL/GenBank/DDBJ databases">
        <authorList>
            <person name="Algora L."/>
            <person name="Schniete J.K."/>
            <person name="MacFadyen A."/>
            <person name="Hoskisson P.A."/>
            <person name="Hunter I.S."/>
            <person name="Herron P.R."/>
        </authorList>
    </citation>
    <scope>NUCLEOTIDE SEQUENCE</scope>
    <source>
        <strain evidence="1">ATCC 10970</strain>
    </source>
</reference>
<dbReference type="GeneID" id="66856208"/>
<accession>L8EZX8</accession>
<dbReference type="PROSITE" id="PS50921">
    <property type="entry name" value="ANTAR"/>
    <property type="match status" value="1"/>
</dbReference>
<dbReference type="InterPro" id="IPR005561">
    <property type="entry name" value="ANTAR"/>
</dbReference>
<dbReference type="AlphaFoldDB" id="L8EZX8"/>
<protein>
    <submittedName>
        <fullName evidence="1">ANTAR domain-containing protein</fullName>
    </submittedName>
</protein>
<reference evidence="1" key="1">
    <citation type="submission" date="2012-12" db="EMBL/GenBank/DDBJ databases">
        <authorList>
            <person name="Pethick F.E."/>
            <person name="MacFadyen A.C."/>
            <person name="Tang Z."/>
            <person name="Sangal V."/>
            <person name="Tze-Tze L."/>
            <person name="Chu J."/>
            <person name="Guo M."/>
            <person name="Kirby R."/>
            <person name="Hoskisson P.A."/>
            <person name="Herron P.R."/>
            <person name="Hunter I.S."/>
        </authorList>
    </citation>
    <scope>NUCLEOTIDE SEQUENCE</scope>
    <source>
        <strain evidence="1">ATCC 10970</strain>
    </source>
</reference>
<dbReference type="Pfam" id="PF03861">
    <property type="entry name" value="ANTAR"/>
    <property type="match status" value="1"/>
</dbReference>
<dbReference type="EMBL" id="CP048261">
    <property type="protein sequence ID" value="QST82077.1"/>
    <property type="molecule type" value="Genomic_DNA"/>
</dbReference>
<proteinExistence type="predicted"/>
<dbReference type="GO" id="GO:0003723">
    <property type="term" value="F:RNA binding"/>
    <property type="evidence" value="ECO:0007669"/>
    <property type="project" value="InterPro"/>
</dbReference>
<dbReference type="InterPro" id="IPR036388">
    <property type="entry name" value="WH-like_DNA-bd_sf"/>
</dbReference>
<evidence type="ECO:0000313" key="1">
    <source>
        <dbReference type="EMBL" id="QST82077.1"/>
    </source>
</evidence>
<name>L8EZX8_STRR1</name>
<dbReference type="SUPFAM" id="SSF52172">
    <property type="entry name" value="CheY-like"/>
    <property type="match status" value="1"/>
</dbReference>
<dbReference type="InterPro" id="IPR011006">
    <property type="entry name" value="CheY-like_superfamily"/>
</dbReference>
<gene>
    <name evidence="1" type="ORF">SRIM_019620</name>
</gene>
<dbReference type="SMART" id="SM01012">
    <property type="entry name" value="ANTAR"/>
    <property type="match status" value="1"/>
</dbReference>
<sequence>MLITVLRLSDASSAQSASQRLGVLARLVRDRLLAVGVSAEAAALVQAPRARGGGWDCGDSGPLAARLAREEGGRRPGPGRDTLRRGTPLTGVGLESAGRVLWPGFGAAASAVGVRAVTTVALPLADRGRGVVVVYHLDERLVPEDCLTEVRFLAMACAQGLRHQEALRVCGQLEGALQSRVLIEQAKGQVSERRECTPDAAFALLRSYARAHQVALHEVARWVLDGTLTASPFDRSPLRRATGA</sequence>